<sequence>MATQTYKIPSSEIPGYSAIYRNNLFKDGTQGSEFSEITTAYELFQHHLAIAPKTEFMGTRKFNPADGSFGAYEWLTTTDVAEYVEEFGSGLDHVFSKYASNSSCASGQQPLGIFSSNRTEWLLTEFSAFRSRRYTVGVCDSSGVEYSEYIINHAELSVVVCSIDKIPRMLDRIALIPGLRVVISMDRLDCSRPNSVTQAFSAETAGSLLRKRAVELGITLLDMDEVLEMGRATPTTAQPPTPSDMCTMCYSSGTTGAQKGVLIHHDGFINAVRGVHLALRLTDSTYLSFMSLVHCMDRYGIYMLMFGGVRVGFFSGDRARIVDDMQVLRPTVLFAFPLLLNIIHDGMAKATIGARGIKGFFSRVAYRSKQKHLASTGRLSHGLWDRVLFSKVAAKLGGCVKAILSGGSDLKPEVIEFLRLALSCEVLQGYGQTETMASGTAQRMGDYTSGHFGIPTPGIDIRLRSKPDIGYLVTDSPCPRGELMMRSKSVFAEYLGEPDKTRETMDGEWLATGDIVQINPTGTISFISRKANYFKVGTGFWLSGERLENIYSQHPLVQSLYVVGAPEYYRAVSIVVPDSAEFIPWARAVANSPAASLEELCNNTTVVQELTQKLRMHAEANGLVIQEQLGAIFIEPMPFREKNSALYTSTLKLKRREAAKFYDEQLKKLFTEVGEFDKPNVPQTVSDVTK</sequence>
<evidence type="ECO:0000313" key="1">
    <source>
        <dbReference type="EMBL" id="KAJ2811742.1"/>
    </source>
</evidence>
<accession>A0ACC1LLR2</accession>
<gene>
    <name evidence="1" type="primary">FAA2_9</name>
    <name evidence="1" type="ORF">H4S07_001863</name>
</gene>
<organism evidence="1 2">
    <name type="scientific">Coemansia furcata</name>
    <dbReference type="NCBI Taxonomy" id="417177"/>
    <lineage>
        <taxon>Eukaryota</taxon>
        <taxon>Fungi</taxon>
        <taxon>Fungi incertae sedis</taxon>
        <taxon>Zoopagomycota</taxon>
        <taxon>Kickxellomycotina</taxon>
        <taxon>Kickxellomycetes</taxon>
        <taxon>Kickxellales</taxon>
        <taxon>Kickxellaceae</taxon>
        <taxon>Coemansia</taxon>
    </lineage>
</organism>
<dbReference type="EC" id="6.2.1.3" evidence="1"/>
<evidence type="ECO:0000313" key="2">
    <source>
        <dbReference type="Proteomes" id="UP001140096"/>
    </source>
</evidence>
<keyword evidence="2" id="KW-1185">Reference proteome</keyword>
<protein>
    <submittedName>
        <fullName evidence="1">Medium-chain fatty acid-CoA ligase faa2</fullName>
        <ecNumber evidence="1">6.2.1.3</ecNumber>
    </submittedName>
</protein>
<name>A0ACC1LLR2_9FUNG</name>
<reference evidence="1" key="1">
    <citation type="submission" date="2022-07" db="EMBL/GenBank/DDBJ databases">
        <title>Phylogenomic reconstructions and comparative analyses of Kickxellomycotina fungi.</title>
        <authorList>
            <person name="Reynolds N.K."/>
            <person name="Stajich J.E."/>
            <person name="Barry K."/>
            <person name="Grigoriev I.V."/>
            <person name="Crous P."/>
            <person name="Smith M.E."/>
        </authorList>
    </citation>
    <scope>NUCLEOTIDE SEQUENCE</scope>
    <source>
        <strain evidence="1">CBS 102833</strain>
    </source>
</reference>
<keyword evidence="1" id="KW-0436">Ligase</keyword>
<comment type="caution">
    <text evidence="1">The sequence shown here is derived from an EMBL/GenBank/DDBJ whole genome shotgun (WGS) entry which is preliminary data.</text>
</comment>
<dbReference type="Proteomes" id="UP001140096">
    <property type="component" value="Unassembled WGS sequence"/>
</dbReference>
<dbReference type="EMBL" id="JANBUP010000368">
    <property type="protein sequence ID" value="KAJ2811742.1"/>
    <property type="molecule type" value="Genomic_DNA"/>
</dbReference>
<proteinExistence type="predicted"/>